<reference evidence="1" key="1">
    <citation type="submission" date="2023-02" db="EMBL/GenBank/DDBJ databases">
        <title>Kitasatospora phosalacinea NBRC 14362.</title>
        <authorList>
            <person name="Ichikawa N."/>
            <person name="Sato H."/>
            <person name="Tonouchi N."/>
        </authorList>
    </citation>
    <scope>NUCLEOTIDE SEQUENCE</scope>
    <source>
        <strain evidence="1">NBRC 14362</strain>
    </source>
</reference>
<comment type="caution">
    <text evidence="1">The sequence shown here is derived from an EMBL/GenBank/DDBJ whole genome shotgun (WGS) entry which is preliminary data.</text>
</comment>
<proteinExistence type="predicted"/>
<name>A0A9W6UTC0_9ACTN</name>
<dbReference type="EMBL" id="BSRX01000065">
    <property type="protein sequence ID" value="GLW58992.1"/>
    <property type="molecule type" value="Genomic_DNA"/>
</dbReference>
<accession>A0A9W6UTC0</accession>
<organism evidence="1 2">
    <name type="scientific">Kitasatospora phosalacinea</name>
    <dbReference type="NCBI Taxonomy" id="2065"/>
    <lineage>
        <taxon>Bacteria</taxon>
        <taxon>Bacillati</taxon>
        <taxon>Actinomycetota</taxon>
        <taxon>Actinomycetes</taxon>
        <taxon>Kitasatosporales</taxon>
        <taxon>Streptomycetaceae</taxon>
        <taxon>Kitasatospora</taxon>
    </lineage>
</organism>
<dbReference type="Proteomes" id="UP001165143">
    <property type="component" value="Unassembled WGS sequence"/>
</dbReference>
<dbReference type="AlphaFoldDB" id="A0A9W6UTC0"/>
<gene>
    <name evidence="1" type="ORF">Kpho01_70020</name>
</gene>
<evidence type="ECO:0000313" key="2">
    <source>
        <dbReference type="Proteomes" id="UP001165143"/>
    </source>
</evidence>
<evidence type="ECO:0000313" key="1">
    <source>
        <dbReference type="EMBL" id="GLW58992.1"/>
    </source>
</evidence>
<sequence length="63" mass="6764">MAEGAAEEVDGVALEAEADVCVDGGGDADVGVSEEFLDDDEFDALFQEERHGRVPHWAFHPGF</sequence>
<protein>
    <submittedName>
        <fullName evidence="1">Uncharacterized protein</fullName>
    </submittedName>
</protein>